<dbReference type="RefSeq" id="WP_090147542.1">
    <property type="nucleotide sequence ID" value="NZ_FNAN01000003.1"/>
</dbReference>
<keyword evidence="3 10" id="KW-1134">Transmembrane beta strand</keyword>
<evidence type="ECO:0000256" key="7">
    <source>
        <dbReference type="ARBA" id="ARBA00023077"/>
    </source>
</evidence>
<dbReference type="Pfam" id="PF00593">
    <property type="entry name" value="TonB_dep_Rec_b-barrel"/>
    <property type="match status" value="1"/>
</dbReference>
<keyword evidence="17" id="KW-1185">Reference proteome</keyword>
<dbReference type="InterPro" id="IPR037066">
    <property type="entry name" value="Plug_dom_sf"/>
</dbReference>
<evidence type="ECO:0000313" key="17">
    <source>
        <dbReference type="Proteomes" id="UP000198748"/>
    </source>
</evidence>
<dbReference type="SUPFAM" id="SSF56935">
    <property type="entry name" value="Porins"/>
    <property type="match status" value="1"/>
</dbReference>
<keyword evidence="8 10" id="KW-0472">Membrane</keyword>
<dbReference type="NCBIfam" id="TIGR04056">
    <property type="entry name" value="OMP_RagA_SusC"/>
    <property type="match status" value="1"/>
</dbReference>
<feature type="domain" description="Secretin/TonB short N-terminal" evidence="14">
    <location>
        <begin position="94"/>
        <end position="136"/>
    </location>
</feature>
<accession>A0A1G7A0R7</accession>
<dbReference type="InterPro" id="IPR023997">
    <property type="entry name" value="TonB-dep_OMP_SusC/RagA_CS"/>
</dbReference>
<dbReference type="GO" id="GO:0006826">
    <property type="term" value="P:iron ion transport"/>
    <property type="evidence" value="ECO:0007669"/>
    <property type="project" value="UniProtKB-KW"/>
</dbReference>
<evidence type="ECO:0000313" key="16">
    <source>
        <dbReference type="EMBL" id="SDE07655.1"/>
    </source>
</evidence>
<evidence type="ECO:0000259" key="15">
    <source>
        <dbReference type="Pfam" id="PF07715"/>
    </source>
</evidence>
<evidence type="ECO:0000256" key="8">
    <source>
        <dbReference type="ARBA" id="ARBA00023136"/>
    </source>
</evidence>
<dbReference type="InterPro" id="IPR008969">
    <property type="entry name" value="CarboxyPept-like_regulatory"/>
</dbReference>
<evidence type="ECO:0000256" key="3">
    <source>
        <dbReference type="ARBA" id="ARBA00022452"/>
    </source>
</evidence>
<keyword evidence="6" id="KW-0408">Iron</keyword>
<dbReference type="Gene3D" id="2.170.130.10">
    <property type="entry name" value="TonB-dependent receptor, plug domain"/>
    <property type="match status" value="1"/>
</dbReference>
<evidence type="ECO:0000256" key="12">
    <source>
        <dbReference type="SAM" id="SignalP"/>
    </source>
</evidence>
<dbReference type="InterPro" id="IPR036942">
    <property type="entry name" value="Beta-barrel_TonB_sf"/>
</dbReference>
<keyword evidence="12" id="KW-0732">Signal</keyword>
<dbReference type="Gene3D" id="2.60.40.1120">
    <property type="entry name" value="Carboxypeptidase-like, regulatory domain"/>
    <property type="match status" value="1"/>
</dbReference>
<dbReference type="InterPro" id="IPR011662">
    <property type="entry name" value="Secretin/TonB_short_N"/>
</dbReference>
<dbReference type="EMBL" id="FNAN01000003">
    <property type="protein sequence ID" value="SDE07655.1"/>
    <property type="molecule type" value="Genomic_DNA"/>
</dbReference>
<evidence type="ECO:0000256" key="9">
    <source>
        <dbReference type="ARBA" id="ARBA00023237"/>
    </source>
</evidence>
<name>A0A1G7A0R7_9BACT</name>
<evidence type="ECO:0000256" key="1">
    <source>
        <dbReference type="ARBA" id="ARBA00004571"/>
    </source>
</evidence>
<evidence type="ECO:0000256" key="4">
    <source>
        <dbReference type="ARBA" id="ARBA00022496"/>
    </source>
</evidence>
<reference evidence="17" key="1">
    <citation type="submission" date="2016-10" db="EMBL/GenBank/DDBJ databases">
        <authorList>
            <person name="Varghese N."/>
            <person name="Submissions S."/>
        </authorList>
    </citation>
    <scope>NUCLEOTIDE SEQUENCE [LARGE SCALE GENOMIC DNA]</scope>
    <source>
        <strain evidence="17">DSM 25329</strain>
    </source>
</reference>
<dbReference type="Pfam" id="PF07660">
    <property type="entry name" value="STN"/>
    <property type="match status" value="1"/>
</dbReference>
<dbReference type="PROSITE" id="PS52016">
    <property type="entry name" value="TONB_DEPENDENT_REC_3"/>
    <property type="match status" value="1"/>
</dbReference>
<keyword evidence="5 10" id="KW-0812">Transmembrane</keyword>
<dbReference type="Pfam" id="PF13715">
    <property type="entry name" value="CarbopepD_reg_2"/>
    <property type="match status" value="1"/>
</dbReference>
<dbReference type="OrthoDB" id="9768177at2"/>
<feature type="signal peptide" evidence="12">
    <location>
        <begin position="1"/>
        <end position="35"/>
    </location>
</feature>
<evidence type="ECO:0000256" key="2">
    <source>
        <dbReference type="ARBA" id="ARBA00022448"/>
    </source>
</evidence>
<dbReference type="InterPro" id="IPR039426">
    <property type="entry name" value="TonB-dep_rcpt-like"/>
</dbReference>
<dbReference type="Proteomes" id="UP000198748">
    <property type="component" value="Unassembled WGS sequence"/>
</dbReference>
<comment type="similarity">
    <text evidence="10 11">Belongs to the TonB-dependent receptor family.</text>
</comment>
<evidence type="ECO:0000256" key="6">
    <source>
        <dbReference type="ARBA" id="ARBA00023004"/>
    </source>
</evidence>
<keyword evidence="4" id="KW-0406">Ion transport</keyword>
<protein>
    <submittedName>
        <fullName evidence="16">TonB-linked outer membrane protein, SusC/RagA family</fullName>
    </submittedName>
</protein>
<feature type="domain" description="TonB-dependent receptor-like beta-barrel" evidence="13">
    <location>
        <begin position="534"/>
        <end position="963"/>
    </location>
</feature>
<dbReference type="NCBIfam" id="TIGR04057">
    <property type="entry name" value="SusC_RagA_signa"/>
    <property type="match status" value="1"/>
</dbReference>
<evidence type="ECO:0000256" key="5">
    <source>
        <dbReference type="ARBA" id="ARBA00022692"/>
    </source>
</evidence>
<dbReference type="InterPro" id="IPR012910">
    <property type="entry name" value="Plug_dom"/>
</dbReference>
<evidence type="ECO:0000259" key="13">
    <source>
        <dbReference type="Pfam" id="PF00593"/>
    </source>
</evidence>
<evidence type="ECO:0000259" key="14">
    <source>
        <dbReference type="Pfam" id="PF07660"/>
    </source>
</evidence>
<evidence type="ECO:0000256" key="10">
    <source>
        <dbReference type="PROSITE-ProRule" id="PRU01360"/>
    </source>
</evidence>
<comment type="subcellular location">
    <subcellularLocation>
        <location evidence="1 10">Cell outer membrane</location>
        <topology evidence="1 10">Multi-pass membrane protein</topology>
    </subcellularLocation>
</comment>
<evidence type="ECO:0000256" key="11">
    <source>
        <dbReference type="RuleBase" id="RU003357"/>
    </source>
</evidence>
<dbReference type="Pfam" id="PF07715">
    <property type="entry name" value="Plug"/>
    <property type="match status" value="1"/>
</dbReference>
<dbReference type="AlphaFoldDB" id="A0A1G7A0R7"/>
<feature type="domain" description="TonB-dependent receptor plug" evidence="15">
    <location>
        <begin position="249"/>
        <end position="372"/>
    </location>
</feature>
<dbReference type="GO" id="GO:0009279">
    <property type="term" value="C:cell outer membrane"/>
    <property type="evidence" value="ECO:0007669"/>
    <property type="project" value="UniProtKB-SubCell"/>
</dbReference>
<dbReference type="STRING" id="659014.SAMN04487996_103280"/>
<organism evidence="16 17">
    <name type="scientific">Dyadobacter soli</name>
    <dbReference type="NCBI Taxonomy" id="659014"/>
    <lineage>
        <taxon>Bacteria</taxon>
        <taxon>Pseudomonadati</taxon>
        <taxon>Bacteroidota</taxon>
        <taxon>Cytophagia</taxon>
        <taxon>Cytophagales</taxon>
        <taxon>Spirosomataceae</taxon>
        <taxon>Dyadobacter</taxon>
    </lineage>
</organism>
<gene>
    <name evidence="16" type="ORF">SAMN04487996_103280</name>
</gene>
<keyword evidence="2 10" id="KW-0813">Transport</keyword>
<feature type="chain" id="PRO_5011741148" evidence="12">
    <location>
        <begin position="36"/>
        <end position="1142"/>
    </location>
</feature>
<keyword evidence="4" id="KW-0410">Iron transport</keyword>
<sequence length="1142" mass="123636">MRKKLPDTHPKTGTALRQSVALVLACVMSAQPLLAARTNATNPKAARSASAAKKSIQGIEEVKISLDLKEVTLQSAFIAIEKKSDFKFITSIERIDKKRKISIHAEKKPVKEVLETILNGTGLGFTQVDNNIVISNKLERATGLTAQPAAAVNVAKEVKGTVKDNAGAGIPGTNILVKGTNQGTTTGADGAYSINVPDDNAVLVFSSIGYVSQEISVGDKTAIDVTLVEDVKQLGEVVVTALGIERNAKTLTYATQQIDGKKLTDVRDANFVNTLSGKVAGAVITQGSSGPGSATRVVLRGNRSIAGNNNALFVVDGVPIDNTARGQVNNDFGGINGSDGAANINPDDIESMNILKGAAASALYGSRAANGVIMITTKKGKAGKVTADINSGVVVETPFLLPKLQNTYGQGSGGTESTNSSQSWGPAMTTFPDNVKDFYRNAISTNNSIGVSAGSEKIQTYLSYTNNANQGILPNNKLMRHTFNLRLNTQITKRLSADAKITYINSDIQNKPRSGEESSVTMNLYKIPRSVDLNQYKNFEDAAGKPTYWASSGIYMNPYWTINRTFESEKRNRVISLGSVKYELTDWLNVQGRISYDWYSDRVNRGFYNNTLLFAGSGGSYADWTAETTERNMDVIVSGNNNLSKDLHLTYNFGAGQTYQKYSQVGGTTTGLTVPNFFDLSFAAALTQLTAFSQKELQYVFGTASLSYRDFITIDGSVRNDWSSTLPKPYSYAYFSFGGNVILTEAFKLPEVISFAKLRGSWAQVGNDTDPYRLLQTYTFTQGGNGGGYINRNTTRPAENLKPEISSSTELGLDLRLFSGKLGLDFTYYNTNTVNQLLTLPQATPTGFQNQFINAGKINNKGFEVSLTTSPLKGKALTWDATLNFARNVNKIVELHETIKTATLGGNTRTTTAIVREGGSYGDLQAFGWKKDANGSYVVNAKGLPVATAFDNIVGNFNPKFTIGLNNSFSYKNFVLSFLVDGRVGGVMTSGTDGNLAYDGTADYTEAHRQGGWVLPAVTETGEQNNVAIDAQTFWQTVSQGRYTWGEFFTYSTTNFRLREATLGYNIPTPPGLFIKSLRLSLTARNLFFIYRGYAKMDIPGLAKRKLPFDPDVNLGAGNFQGSEYGALPSTRTVGLNLKVGF</sequence>
<keyword evidence="7 11" id="KW-0798">TonB box</keyword>
<dbReference type="InterPro" id="IPR000531">
    <property type="entry name" value="Beta-barrel_TonB"/>
</dbReference>
<dbReference type="SUPFAM" id="SSF49464">
    <property type="entry name" value="Carboxypeptidase regulatory domain-like"/>
    <property type="match status" value="1"/>
</dbReference>
<proteinExistence type="inferred from homology"/>
<keyword evidence="9 10" id="KW-0998">Cell outer membrane</keyword>
<dbReference type="InterPro" id="IPR023996">
    <property type="entry name" value="TonB-dep_OMP_SusC/RagA"/>
</dbReference>
<dbReference type="Gene3D" id="2.40.170.20">
    <property type="entry name" value="TonB-dependent receptor, beta-barrel domain"/>
    <property type="match status" value="1"/>
</dbReference>